<dbReference type="CDD" id="cd00207">
    <property type="entry name" value="fer2"/>
    <property type="match status" value="1"/>
</dbReference>
<dbReference type="InterPro" id="IPR036010">
    <property type="entry name" value="2Fe-2S_ferredoxin-like_sf"/>
</dbReference>
<feature type="domain" description="2Fe-2S ferredoxin-type" evidence="11">
    <location>
        <begin position="111"/>
        <end position="201"/>
    </location>
</feature>
<evidence type="ECO:0000313" key="12">
    <source>
        <dbReference type="EMBL" id="MFD1644262.1"/>
    </source>
</evidence>
<comment type="similarity">
    <text evidence="1">Belongs to the 2Fe2S plant-type ferredoxin family.</text>
</comment>
<evidence type="ECO:0000256" key="7">
    <source>
        <dbReference type="ARBA" id="ARBA00023014"/>
    </source>
</evidence>
<proteinExistence type="inferred from homology"/>
<evidence type="ECO:0000256" key="1">
    <source>
        <dbReference type="ARBA" id="ARBA00007874"/>
    </source>
</evidence>
<dbReference type="InterPro" id="IPR001623">
    <property type="entry name" value="DnaJ_domain"/>
</dbReference>
<dbReference type="PROSITE" id="PS50076">
    <property type="entry name" value="DNAJ_2"/>
    <property type="match status" value="1"/>
</dbReference>
<dbReference type="EMBL" id="JBHUDO010000001">
    <property type="protein sequence ID" value="MFD1644262.1"/>
    <property type="molecule type" value="Genomic_DNA"/>
</dbReference>
<keyword evidence="7" id="KW-0411">Iron-sulfur</keyword>
<dbReference type="InterPro" id="IPR001041">
    <property type="entry name" value="2Fe-2S_ferredoxin-type"/>
</dbReference>
<evidence type="ECO:0000256" key="8">
    <source>
        <dbReference type="ARBA" id="ARBA00034078"/>
    </source>
</evidence>
<name>A0ABD6DFW4_9EURY</name>
<dbReference type="PROSITE" id="PS51085">
    <property type="entry name" value="2FE2S_FER_2"/>
    <property type="match status" value="1"/>
</dbReference>
<dbReference type="InterPro" id="IPR006058">
    <property type="entry name" value="2Fe2S_fd_BS"/>
</dbReference>
<organism evidence="12 13">
    <name type="scientific">Haloarchaeobius litoreus</name>
    <dbReference type="NCBI Taxonomy" id="755306"/>
    <lineage>
        <taxon>Archaea</taxon>
        <taxon>Methanobacteriati</taxon>
        <taxon>Methanobacteriota</taxon>
        <taxon>Stenosarchaea group</taxon>
        <taxon>Halobacteria</taxon>
        <taxon>Halobacteriales</taxon>
        <taxon>Halorubellaceae</taxon>
        <taxon>Haloarchaeobius</taxon>
    </lineage>
</organism>
<keyword evidence="6" id="KW-0408">Iron</keyword>
<dbReference type="AlphaFoldDB" id="A0ABD6DFW4"/>
<evidence type="ECO:0000313" key="13">
    <source>
        <dbReference type="Proteomes" id="UP001597034"/>
    </source>
</evidence>
<dbReference type="RefSeq" id="WP_256399541.1">
    <property type="nucleotide sequence ID" value="NZ_JANHJR010000002.1"/>
</dbReference>
<sequence length="215" mass="23672">MPSPFDVLQVDPDADEETVHRAYRRRVKEVHPDQGGSAREFQLVQSAYETIVDGSADSWYETNGTDEPATAAESAPEPERDPNVYVEYLDYEAVVANGWELGDDELFRKARRAGLAEESYGSFEVEPGDYLLEAAEEQGFDWPFSCRGGACANCAVLVVDGALEMTVDNVLSDELVAQGIQLSCIGTPVTDDLQVVYNVKDLPGLEELQLPSRMN</sequence>
<protein>
    <submittedName>
        <fullName evidence="12">Ferredoxin Fer</fullName>
    </submittedName>
</protein>
<dbReference type="Gene3D" id="3.10.20.30">
    <property type="match status" value="1"/>
</dbReference>
<dbReference type="SUPFAM" id="SSF54292">
    <property type="entry name" value="2Fe-2S ferredoxin-like"/>
    <property type="match status" value="1"/>
</dbReference>
<evidence type="ECO:0000256" key="3">
    <source>
        <dbReference type="ARBA" id="ARBA00022714"/>
    </source>
</evidence>
<comment type="cofactor">
    <cofactor evidence="8">
        <name>[2Fe-2S] cluster</name>
        <dbReference type="ChEBI" id="CHEBI:190135"/>
    </cofactor>
</comment>
<dbReference type="InterPro" id="IPR036869">
    <property type="entry name" value="J_dom_sf"/>
</dbReference>
<gene>
    <name evidence="12" type="primary">fer</name>
    <name evidence="12" type="ORF">ACFSBL_01050</name>
</gene>
<evidence type="ECO:0000256" key="6">
    <source>
        <dbReference type="ARBA" id="ARBA00023004"/>
    </source>
</evidence>
<feature type="region of interest" description="Disordered" evidence="9">
    <location>
        <begin position="57"/>
        <end position="79"/>
    </location>
</feature>
<dbReference type="SMART" id="SM00271">
    <property type="entry name" value="DnaJ"/>
    <property type="match status" value="1"/>
</dbReference>
<keyword evidence="4" id="KW-0479">Metal-binding</keyword>
<evidence type="ECO:0000256" key="2">
    <source>
        <dbReference type="ARBA" id="ARBA00022448"/>
    </source>
</evidence>
<keyword evidence="5" id="KW-0249">Electron transport</keyword>
<feature type="domain" description="J" evidence="10">
    <location>
        <begin position="3"/>
        <end position="64"/>
    </location>
</feature>
<comment type="caution">
    <text evidence="12">The sequence shown here is derived from an EMBL/GenBank/DDBJ whole genome shotgun (WGS) entry which is preliminary data.</text>
</comment>
<dbReference type="Pfam" id="PF00226">
    <property type="entry name" value="DnaJ"/>
    <property type="match status" value="1"/>
</dbReference>
<evidence type="ECO:0000256" key="5">
    <source>
        <dbReference type="ARBA" id="ARBA00022982"/>
    </source>
</evidence>
<evidence type="ECO:0000259" key="11">
    <source>
        <dbReference type="PROSITE" id="PS51085"/>
    </source>
</evidence>
<keyword evidence="13" id="KW-1185">Reference proteome</keyword>
<dbReference type="Pfam" id="PF00111">
    <property type="entry name" value="Fer2"/>
    <property type="match status" value="1"/>
</dbReference>
<reference evidence="12 13" key="1">
    <citation type="journal article" date="2019" name="Int. J. Syst. Evol. Microbiol.">
        <title>The Global Catalogue of Microorganisms (GCM) 10K type strain sequencing project: providing services to taxonomists for standard genome sequencing and annotation.</title>
        <authorList>
            <consortium name="The Broad Institute Genomics Platform"/>
            <consortium name="The Broad Institute Genome Sequencing Center for Infectious Disease"/>
            <person name="Wu L."/>
            <person name="Ma J."/>
        </authorList>
    </citation>
    <scope>NUCLEOTIDE SEQUENCE [LARGE SCALE GENOMIC DNA]</scope>
    <source>
        <strain evidence="12 13">CGMCC 1.10390</strain>
    </source>
</reference>
<dbReference type="NCBIfam" id="NF041393">
    <property type="entry name" value="Frdxn_Halo"/>
    <property type="match status" value="1"/>
</dbReference>
<dbReference type="Gene3D" id="1.10.287.110">
    <property type="entry name" value="DnaJ domain"/>
    <property type="match status" value="1"/>
</dbReference>
<accession>A0ABD6DFW4</accession>
<dbReference type="PANTHER" id="PTHR43112:SF3">
    <property type="entry name" value="FERREDOXIN-2, CHLOROPLASTIC"/>
    <property type="match status" value="1"/>
</dbReference>
<dbReference type="InterPro" id="IPR053441">
    <property type="entry name" value="2Fe2S_Ferredoxin"/>
</dbReference>
<dbReference type="GO" id="GO:0046872">
    <property type="term" value="F:metal ion binding"/>
    <property type="evidence" value="ECO:0007669"/>
    <property type="project" value="UniProtKB-KW"/>
</dbReference>
<dbReference type="InterPro" id="IPR012675">
    <property type="entry name" value="Beta-grasp_dom_sf"/>
</dbReference>
<dbReference type="CDD" id="cd06257">
    <property type="entry name" value="DnaJ"/>
    <property type="match status" value="1"/>
</dbReference>
<dbReference type="Proteomes" id="UP001597034">
    <property type="component" value="Unassembled WGS sequence"/>
</dbReference>
<keyword evidence="2" id="KW-0813">Transport</keyword>
<dbReference type="GO" id="GO:0051537">
    <property type="term" value="F:2 iron, 2 sulfur cluster binding"/>
    <property type="evidence" value="ECO:0007669"/>
    <property type="project" value="UniProtKB-KW"/>
</dbReference>
<keyword evidence="3" id="KW-0001">2Fe-2S</keyword>
<dbReference type="SUPFAM" id="SSF46565">
    <property type="entry name" value="Chaperone J-domain"/>
    <property type="match status" value="1"/>
</dbReference>
<dbReference type="PANTHER" id="PTHR43112">
    <property type="entry name" value="FERREDOXIN"/>
    <property type="match status" value="1"/>
</dbReference>
<evidence type="ECO:0000256" key="9">
    <source>
        <dbReference type="SAM" id="MobiDB-lite"/>
    </source>
</evidence>
<evidence type="ECO:0000256" key="4">
    <source>
        <dbReference type="ARBA" id="ARBA00022723"/>
    </source>
</evidence>
<dbReference type="PROSITE" id="PS00197">
    <property type="entry name" value="2FE2S_FER_1"/>
    <property type="match status" value="1"/>
</dbReference>
<evidence type="ECO:0000259" key="10">
    <source>
        <dbReference type="PROSITE" id="PS50076"/>
    </source>
</evidence>